<accession>A0A0G3H7L2</accession>
<reference evidence="4" key="2">
    <citation type="submission" date="2015-05" db="EMBL/GenBank/DDBJ databases">
        <title>Complete genome sequence of Corynebacterium testudinoris DSM 44614, recovered from necrotic lesions in the mouth of a tortoise.</title>
        <authorList>
            <person name="Ruckert C."/>
            <person name="Albersmeier A."/>
            <person name="Winkler A."/>
            <person name="Tauch A."/>
        </authorList>
    </citation>
    <scope>NUCLEOTIDE SEQUENCE [LARGE SCALE GENOMIC DNA]</scope>
    <source>
        <strain evidence="4">DSM 44614</strain>
    </source>
</reference>
<gene>
    <name evidence="3" type="ORF">CTEST_06510</name>
</gene>
<dbReference type="AlphaFoldDB" id="A0A0G3H7L2"/>
<dbReference type="Proteomes" id="UP000035540">
    <property type="component" value="Chromosome"/>
</dbReference>
<evidence type="ECO:0000313" key="4">
    <source>
        <dbReference type="Proteomes" id="UP000035540"/>
    </source>
</evidence>
<keyword evidence="4" id="KW-1185">Reference proteome</keyword>
<reference evidence="3 4" key="1">
    <citation type="journal article" date="2015" name="Genome Announc.">
        <title>Complete Genome Sequence of the Type Strain Corynebacterium testudinoris DSM 44614, Recovered from Necrotic Lesions in the Mouth of a Tortoise.</title>
        <authorList>
            <person name="Ruckert C."/>
            <person name="Kriete M."/>
            <person name="Jaenicke S."/>
            <person name="Winkler A."/>
            <person name="Tauch A."/>
        </authorList>
    </citation>
    <scope>NUCLEOTIDE SEQUENCE [LARGE SCALE GENOMIC DNA]</scope>
    <source>
        <strain evidence="3 4">DSM 44614</strain>
    </source>
</reference>
<organism evidence="3 4">
    <name type="scientific">Corynebacterium testudinoris</name>
    <dbReference type="NCBI Taxonomy" id="136857"/>
    <lineage>
        <taxon>Bacteria</taxon>
        <taxon>Bacillati</taxon>
        <taxon>Actinomycetota</taxon>
        <taxon>Actinomycetes</taxon>
        <taxon>Mycobacteriales</taxon>
        <taxon>Corynebacteriaceae</taxon>
        <taxon>Corynebacterium</taxon>
    </lineage>
</organism>
<name>A0A0G3H7L2_9CORY</name>
<dbReference type="STRING" id="136857.CTEST_06510"/>
<evidence type="ECO:0000259" key="2">
    <source>
        <dbReference type="Pfam" id="PF08327"/>
    </source>
</evidence>
<sequence length="159" mass="17678">MTNRQPTGRVSDGEIIINRHITHPVTNVWRYLTESALLGEWYGTYSGDPATGEVLLTTREAPDHPGAARVLHCTSPERLEVMLASPAGEWRLSVALQEREGATALEFRQPVGELSYSAEDLGPGWEYYLDALELALEGGNIESLVWDDYHPALCPPYRV</sequence>
<dbReference type="KEGG" id="cted:CTEST_06510"/>
<dbReference type="EMBL" id="CP011545">
    <property type="protein sequence ID" value="AKK08740.1"/>
    <property type="molecule type" value="Genomic_DNA"/>
</dbReference>
<feature type="domain" description="Activator of Hsp90 ATPase homologue 1/2-like C-terminal" evidence="2">
    <location>
        <begin position="23"/>
        <end position="136"/>
    </location>
</feature>
<evidence type="ECO:0000256" key="1">
    <source>
        <dbReference type="ARBA" id="ARBA00006817"/>
    </source>
</evidence>
<dbReference type="Pfam" id="PF08327">
    <property type="entry name" value="AHSA1"/>
    <property type="match status" value="1"/>
</dbReference>
<dbReference type="Gene3D" id="3.30.530.20">
    <property type="match status" value="1"/>
</dbReference>
<dbReference type="InterPro" id="IPR013538">
    <property type="entry name" value="ASHA1/2-like_C"/>
</dbReference>
<dbReference type="OrthoDB" id="8117292at2"/>
<protein>
    <submittedName>
        <fullName evidence="3">Transcriptional activator</fullName>
    </submittedName>
</protein>
<dbReference type="PATRIC" id="fig|136857.5.peg.1293"/>
<dbReference type="SUPFAM" id="SSF55961">
    <property type="entry name" value="Bet v1-like"/>
    <property type="match status" value="1"/>
</dbReference>
<dbReference type="InterPro" id="IPR023393">
    <property type="entry name" value="START-like_dom_sf"/>
</dbReference>
<proteinExistence type="inferred from homology"/>
<dbReference type="RefSeq" id="WP_047253050.1">
    <property type="nucleotide sequence ID" value="NZ_CP011545.1"/>
</dbReference>
<comment type="similarity">
    <text evidence="1">Belongs to the AHA1 family.</text>
</comment>
<evidence type="ECO:0000313" key="3">
    <source>
        <dbReference type="EMBL" id="AKK08740.1"/>
    </source>
</evidence>